<evidence type="ECO:0000313" key="2">
    <source>
        <dbReference type="Proteomes" id="UP001152888"/>
    </source>
</evidence>
<organism evidence="1 2">
    <name type="scientific">Acanthoscelides obtectus</name>
    <name type="common">Bean weevil</name>
    <name type="synonym">Bruchus obtectus</name>
    <dbReference type="NCBI Taxonomy" id="200917"/>
    <lineage>
        <taxon>Eukaryota</taxon>
        <taxon>Metazoa</taxon>
        <taxon>Ecdysozoa</taxon>
        <taxon>Arthropoda</taxon>
        <taxon>Hexapoda</taxon>
        <taxon>Insecta</taxon>
        <taxon>Pterygota</taxon>
        <taxon>Neoptera</taxon>
        <taxon>Endopterygota</taxon>
        <taxon>Coleoptera</taxon>
        <taxon>Polyphaga</taxon>
        <taxon>Cucujiformia</taxon>
        <taxon>Chrysomeloidea</taxon>
        <taxon>Chrysomelidae</taxon>
        <taxon>Bruchinae</taxon>
        <taxon>Bruchini</taxon>
        <taxon>Acanthoscelides</taxon>
    </lineage>
</organism>
<sequence>MSFPSSLFSSLAEFSKRSAQFSMSFPSRLVQFSTSLSSNLFERFCSIKPIIYSAPVKMKISGSSASSISA</sequence>
<accession>A0A9P0KKG2</accession>
<gene>
    <name evidence="1" type="ORF">ACAOBT_LOCUS12001</name>
</gene>
<evidence type="ECO:0000313" key="1">
    <source>
        <dbReference type="EMBL" id="CAH1976166.1"/>
    </source>
</evidence>
<name>A0A9P0KKG2_ACAOB</name>
<comment type="caution">
    <text evidence="1">The sequence shown here is derived from an EMBL/GenBank/DDBJ whole genome shotgun (WGS) entry which is preliminary data.</text>
</comment>
<dbReference type="EMBL" id="CAKOFQ010006845">
    <property type="protein sequence ID" value="CAH1976166.1"/>
    <property type="molecule type" value="Genomic_DNA"/>
</dbReference>
<dbReference type="Proteomes" id="UP001152888">
    <property type="component" value="Unassembled WGS sequence"/>
</dbReference>
<reference evidence="1" key="1">
    <citation type="submission" date="2022-03" db="EMBL/GenBank/DDBJ databases">
        <authorList>
            <person name="Sayadi A."/>
        </authorList>
    </citation>
    <scope>NUCLEOTIDE SEQUENCE</scope>
</reference>
<proteinExistence type="predicted"/>
<protein>
    <submittedName>
        <fullName evidence="1">Uncharacterized protein</fullName>
    </submittedName>
</protein>
<keyword evidence="2" id="KW-1185">Reference proteome</keyword>
<dbReference type="AlphaFoldDB" id="A0A9P0KKG2"/>